<dbReference type="GeneID" id="38780883"/>
<evidence type="ECO:0000313" key="2">
    <source>
        <dbReference type="EMBL" id="GBE83966.1"/>
    </source>
</evidence>
<evidence type="ECO:0008006" key="4">
    <source>
        <dbReference type="Google" id="ProtNLM"/>
    </source>
</evidence>
<feature type="region of interest" description="Disordered" evidence="1">
    <location>
        <begin position="451"/>
        <end position="691"/>
    </location>
</feature>
<feature type="compositionally biased region" description="Polar residues" evidence="1">
    <location>
        <begin position="634"/>
        <end position="644"/>
    </location>
</feature>
<feature type="compositionally biased region" description="Basic and acidic residues" evidence="1">
    <location>
        <begin position="875"/>
        <end position="897"/>
    </location>
</feature>
<sequence>MTVPGLGSVSSPIVISDDEDAFYVEQHLDGDSWMDSSEASNQFMEVPSELSVGLSSGQKRKWHEMVALGSGVALPERVRATPIIPIAGPSTGVSLTQEKATTVRNKRRKKQKLESQSDPPVPVASAQVPRYTGSQALPPLCFAVPSPSTLSFPRLALQVPTLPPKPSSFTTSLGHSLNTPVAPQPFPAVHEESVTPAPPTLVNANTSVIPFPSARRIIGMPADDKPANINRGIFASLIKNSASPDVSRALVMELLPRKFREFGFVQSWAKQFDKCPVRVELDNRVGKALIEFRNAEAAIAAFNSPRLDGGEGKEHVRVWWYRLDLDAPAKDLEEGEIQEVDRNDHGFAQKKKPKAKQQKTQKKKTQDTTFRPKFAAVSLPPTLPLLPPLPPPLPRPSHAPPPLPQVAHSSMQWEDTSQPSSTSSFPLTGFIPPPSSWAERYPATWQDWPPAGSRGVPRSWPGIHPSTSLTVEQDLPLPPPLYEESVEEEPMDLGTDDGYDERYPVPMQEDWFDEQPAMAPIREQSPSWSDYQPAPESAQDGESWSDYDRDVAADWSENQGTRAGTREASPACSHYEPAPAPVYEGSPRWSDSLSIASSRPDSPVSYAEFGNAGTNSVRPPGVVEAPPTSPLFASLSQAQSTPQKPTLGLEERLSSPGPRARVMPTAGSSSSLRTAPLSAALSSSEAVPSPPQAVLSSSQAVKSSSQAVLSLQQAVHVTNVASAVLPAPVPVPLPLPVASPSLVDSAQKSAPAVALVRSAVSQPAPAQLISLKQHSAMPIGLQSSSVPSSSATVTPRTVSSQSTSDPASASQPQAKTFSYTKLSLLARQKELEERIARTKEQLARRSASSGGSASPTEASTPSPPASGVVSPAIRSAERTLGRVAPEDLRRSVLESTRKVTPQLDAQSAGGSSRDASESADSDGSDPLVCTPTASPAVERPSSSAVVAAVTRTTATATAVIHSSTSLDELAVSFITETIQTVKSPPLHSAILSEKMQLAAKQKRLERHIAESKILLAKLSAARTKEEKENILGILRERRRAMEEDMKPEPDNTKVATSVVQPLQPRQFAVPTAKIRWPETARDATILIISDDEDDEI</sequence>
<feature type="region of interest" description="Disordered" evidence="1">
    <location>
        <begin position="780"/>
        <end position="814"/>
    </location>
</feature>
<keyword evidence="3" id="KW-1185">Reference proteome</keyword>
<evidence type="ECO:0000256" key="1">
    <source>
        <dbReference type="SAM" id="MobiDB-lite"/>
    </source>
</evidence>
<proteinExistence type="predicted"/>
<accession>A0A401GP25</accession>
<organism evidence="2 3">
    <name type="scientific">Sparassis crispa</name>
    <dbReference type="NCBI Taxonomy" id="139825"/>
    <lineage>
        <taxon>Eukaryota</taxon>
        <taxon>Fungi</taxon>
        <taxon>Dikarya</taxon>
        <taxon>Basidiomycota</taxon>
        <taxon>Agaricomycotina</taxon>
        <taxon>Agaricomycetes</taxon>
        <taxon>Polyporales</taxon>
        <taxon>Sparassidaceae</taxon>
        <taxon>Sparassis</taxon>
    </lineage>
</organism>
<dbReference type="AlphaFoldDB" id="A0A401GP25"/>
<feature type="compositionally biased region" description="Pro residues" evidence="1">
    <location>
        <begin position="381"/>
        <end position="404"/>
    </location>
</feature>
<evidence type="ECO:0000313" key="3">
    <source>
        <dbReference type="Proteomes" id="UP000287166"/>
    </source>
</evidence>
<feature type="region of interest" description="Disordered" evidence="1">
    <location>
        <begin position="839"/>
        <end position="940"/>
    </location>
</feature>
<feature type="compositionally biased region" description="Low complexity" evidence="1">
    <location>
        <begin position="844"/>
        <end position="872"/>
    </location>
</feature>
<dbReference type="OrthoDB" id="2804702at2759"/>
<feature type="compositionally biased region" description="Polar residues" evidence="1">
    <location>
        <begin position="407"/>
        <end position="426"/>
    </location>
</feature>
<gene>
    <name evidence="2" type="ORF">SCP_0510250</name>
</gene>
<feature type="compositionally biased region" description="Basic residues" evidence="1">
    <location>
        <begin position="348"/>
        <end position="363"/>
    </location>
</feature>
<reference evidence="2 3" key="1">
    <citation type="journal article" date="2018" name="Sci. Rep.">
        <title>Genome sequence of the cauliflower mushroom Sparassis crispa (Hanabiratake) and its association with beneficial usage.</title>
        <authorList>
            <person name="Kiyama R."/>
            <person name="Furutani Y."/>
            <person name="Kawaguchi K."/>
            <person name="Nakanishi T."/>
        </authorList>
    </citation>
    <scope>NUCLEOTIDE SEQUENCE [LARGE SCALE GENOMIC DNA]</scope>
</reference>
<dbReference type="RefSeq" id="XP_027614879.1">
    <property type="nucleotide sequence ID" value="XM_027759078.1"/>
</dbReference>
<feature type="compositionally biased region" description="Acidic residues" evidence="1">
    <location>
        <begin position="484"/>
        <end position="499"/>
    </location>
</feature>
<feature type="compositionally biased region" description="Low complexity" evidence="1">
    <location>
        <begin position="668"/>
        <end position="691"/>
    </location>
</feature>
<protein>
    <recommendedName>
        <fullName evidence="4">RRM domain-containing protein</fullName>
    </recommendedName>
</protein>
<feature type="region of interest" description="Disordered" evidence="1">
    <location>
        <begin position="95"/>
        <end position="125"/>
    </location>
</feature>
<dbReference type="InParanoid" id="A0A401GP25"/>
<feature type="region of interest" description="Disordered" evidence="1">
    <location>
        <begin position="334"/>
        <end position="428"/>
    </location>
</feature>
<feature type="compositionally biased region" description="Polar residues" evidence="1">
    <location>
        <begin position="589"/>
        <end position="600"/>
    </location>
</feature>
<feature type="compositionally biased region" description="Low complexity" evidence="1">
    <location>
        <begin position="783"/>
        <end position="814"/>
    </location>
</feature>
<comment type="caution">
    <text evidence="2">The sequence shown here is derived from an EMBL/GenBank/DDBJ whole genome shotgun (WGS) entry which is preliminary data.</text>
</comment>
<dbReference type="Proteomes" id="UP000287166">
    <property type="component" value="Unassembled WGS sequence"/>
</dbReference>
<name>A0A401GP25_9APHY</name>
<dbReference type="EMBL" id="BFAD01000005">
    <property type="protein sequence ID" value="GBE83966.1"/>
    <property type="molecule type" value="Genomic_DNA"/>
</dbReference>